<evidence type="ECO:0000256" key="1">
    <source>
        <dbReference type="SAM" id="MobiDB-lite"/>
    </source>
</evidence>
<name>A0A6J5MI46_9CAUD</name>
<protein>
    <submittedName>
        <fullName evidence="2">Uncharacterized protein</fullName>
    </submittedName>
</protein>
<dbReference type="EMBL" id="LR796467">
    <property type="protein sequence ID" value="CAB4146364.1"/>
    <property type="molecule type" value="Genomic_DNA"/>
</dbReference>
<feature type="compositionally biased region" description="Basic and acidic residues" evidence="1">
    <location>
        <begin position="27"/>
        <end position="50"/>
    </location>
</feature>
<gene>
    <name evidence="2" type="ORF">UFOVP498_1</name>
</gene>
<reference evidence="2" key="1">
    <citation type="submission" date="2020-04" db="EMBL/GenBank/DDBJ databases">
        <authorList>
            <person name="Chiriac C."/>
            <person name="Salcher M."/>
            <person name="Ghai R."/>
            <person name="Kavagutti S V."/>
        </authorList>
    </citation>
    <scope>NUCLEOTIDE SEQUENCE</scope>
</reference>
<organism evidence="2">
    <name type="scientific">uncultured Caudovirales phage</name>
    <dbReference type="NCBI Taxonomy" id="2100421"/>
    <lineage>
        <taxon>Viruses</taxon>
        <taxon>Duplodnaviria</taxon>
        <taxon>Heunggongvirae</taxon>
        <taxon>Uroviricota</taxon>
        <taxon>Caudoviricetes</taxon>
        <taxon>Peduoviridae</taxon>
        <taxon>Maltschvirus</taxon>
        <taxon>Maltschvirus maltsch</taxon>
    </lineage>
</organism>
<feature type="region of interest" description="Disordered" evidence="1">
    <location>
        <begin position="25"/>
        <end position="105"/>
    </location>
</feature>
<proteinExistence type="predicted"/>
<accession>A0A6J5MI46</accession>
<evidence type="ECO:0000313" key="2">
    <source>
        <dbReference type="EMBL" id="CAB4146364.1"/>
    </source>
</evidence>
<sequence>MKKNGVVPTASEIASFPPEIRQQFLRRIRDSDPDYVRNRRKDFERQRLESETSPQASAGPALAPNPRGIVELGGGVSKGAAIDSFQRGREGRNRVVAGPDRIKQP</sequence>